<sequence length="143" mass="16721">MAILTQLSLAEEFMKTIFPGNMNYKLFKSEADQIIKVWEGFGKALKKNKPLKYNPTLSPEAKRYLKRYSKSVAFSLMDLRKKAQTHTIIPVKTEAEKIELERYKLRTEGFILYFENTEDEQTKAFIKLVKDTKNMILGEEENS</sequence>
<organism evidence="1 2">
    <name type="scientific">Treponema rectale</name>
    <dbReference type="NCBI Taxonomy" id="744512"/>
    <lineage>
        <taxon>Bacteria</taxon>
        <taxon>Pseudomonadati</taxon>
        <taxon>Spirochaetota</taxon>
        <taxon>Spirochaetia</taxon>
        <taxon>Spirochaetales</taxon>
        <taxon>Treponemataceae</taxon>
        <taxon>Treponema</taxon>
    </lineage>
</organism>
<evidence type="ECO:0000313" key="1">
    <source>
        <dbReference type="EMBL" id="MBB5219680.1"/>
    </source>
</evidence>
<dbReference type="AlphaFoldDB" id="A0A840SG14"/>
<dbReference type="Proteomes" id="UP000578697">
    <property type="component" value="Unassembled WGS sequence"/>
</dbReference>
<accession>A0A840SG14</accession>
<dbReference type="RefSeq" id="WP_184653094.1">
    <property type="nucleotide sequence ID" value="NZ_JACHFR010000003.1"/>
</dbReference>
<keyword evidence="2" id="KW-1185">Reference proteome</keyword>
<gene>
    <name evidence="1" type="ORF">HNP77_002062</name>
</gene>
<evidence type="ECO:0000313" key="2">
    <source>
        <dbReference type="Proteomes" id="UP000578697"/>
    </source>
</evidence>
<dbReference type="EMBL" id="JACHFR010000003">
    <property type="protein sequence ID" value="MBB5219680.1"/>
    <property type="molecule type" value="Genomic_DNA"/>
</dbReference>
<protein>
    <submittedName>
        <fullName evidence="1">Uncharacterized protein</fullName>
    </submittedName>
</protein>
<name>A0A840SG14_9SPIR</name>
<proteinExistence type="predicted"/>
<reference evidence="1 2" key="1">
    <citation type="submission" date="2020-08" db="EMBL/GenBank/DDBJ databases">
        <title>Genomic Encyclopedia of Type Strains, Phase IV (KMG-IV): sequencing the most valuable type-strain genomes for metagenomic binning, comparative biology and taxonomic classification.</title>
        <authorList>
            <person name="Goeker M."/>
        </authorList>
    </citation>
    <scope>NUCLEOTIDE SEQUENCE [LARGE SCALE GENOMIC DNA]</scope>
    <source>
        <strain evidence="1 2">DSM 103679</strain>
    </source>
</reference>
<comment type="caution">
    <text evidence="1">The sequence shown here is derived from an EMBL/GenBank/DDBJ whole genome shotgun (WGS) entry which is preliminary data.</text>
</comment>